<feature type="compositionally biased region" description="Polar residues" evidence="5">
    <location>
        <begin position="1787"/>
        <end position="1807"/>
    </location>
</feature>
<protein>
    <submittedName>
        <fullName evidence="9">SET domain-containing protein</fullName>
    </submittedName>
</protein>
<feature type="region of interest" description="Disordered" evidence="5">
    <location>
        <begin position="736"/>
        <end position="780"/>
    </location>
</feature>
<gene>
    <name evidence="7" type="ORF">TCNE_LOCUS9178</name>
</gene>
<feature type="compositionally biased region" description="Basic and acidic residues" evidence="5">
    <location>
        <begin position="415"/>
        <end position="428"/>
    </location>
</feature>
<keyword evidence="3" id="KW-0862">Zinc</keyword>
<feature type="compositionally biased region" description="Low complexity" evidence="5">
    <location>
        <begin position="885"/>
        <end position="894"/>
    </location>
</feature>
<feature type="region of interest" description="Disordered" evidence="5">
    <location>
        <begin position="970"/>
        <end position="993"/>
    </location>
</feature>
<dbReference type="Pfam" id="PF00856">
    <property type="entry name" value="SET"/>
    <property type="match status" value="1"/>
</dbReference>
<feature type="compositionally biased region" description="Polar residues" evidence="5">
    <location>
        <begin position="2097"/>
        <end position="2115"/>
    </location>
</feature>
<accession>A0A183UL08</accession>
<dbReference type="InterPro" id="IPR011011">
    <property type="entry name" value="Znf_FYVE_PHD"/>
</dbReference>
<feature type="region of interest" description="Disordered" evidence="5">
    <location>
        <begin position="835"/>
        <end position="897"/>
    </location>
</feature>
<feature type="compositionally biased region" description="Polar residues" evidence="5">
    <location>
        <begin position="737"/>
        <end position="746"/>
    </location>
</feature>
<dbReference type="InterPro" id="IPR046341">
    <property type="entry name" value="SET_dom_sf"/>
</dbReference>
<dbReference type="SMART" id="SM00317">
    <property type="entry name" value="SET"/>
    <property type="match status" value="1"/>
</dbReference>
<evidence type="ECO:0000256" key="5">
    <source>
        <dbReference type="SAM" id="MobiDB-lite"/>
    </source>
</evidence>
<feature type="compositionally biased region" description="Polar residues" evidence="5">
    <location>
        <begin position="365"/>
        <end position="377"/>
    </location>
</feature>
<feature type="region of interest" description="Disordered" evidence="5">
    <location>
        <begin position="389"/>
        <end position="428"/>
    </location>
</feature>
<feature type="compositionally biased region" description="Basic and acidic residues" evidence="5">
    <location>
        <begin position="1859"/>
        <end position="1877"/>
    </location>
</feature>
<sequence>YEGRDDDENLPLRRVVIDDEEEEGSDPVSDQQEPLHTSGLPYEDHNYGDLSRSANSSRANEENAESFPVIAGLASYFGEEEVDEQAGLMQRSAAVAEPSPISYRAPMRETYYRQSEQGGGYSMQSYASQPQTAYRITQNPGANLVTIGGRTYVRQTSTNLPQGYRSTPREYFTETYSTGSAISGGSYAVGTYGGARRMSSGVSQLKRAVRPGVQVISFYSGMAMSHSGMRIGVVSGGSPTKQLLSAYASPASAANIVADPMRVANDNAPAPFIVPARGSKPTFRSKAQNARGRNRQEQQDDLLENPQQQVYGSPPKADYLMMSGSVEPSRVPRSEATDIHYVIDLVGQEADPGTVERKEQHKTVIPSQHTDQQLPQPSQIQRMFDAPVAPSSHFLNTPSISPQNRYQQHLWQSDDQQRHSKNDASQTEEKARLMDGLVVHSRGESIVEQNLHYHNRLYDANGRLQDGVEVLEQGSLHRAQLPEDFRSHRGRYGKREEVRDDINRFVEEFIQQSEGQRDSTAVDELQVRHGRVSEQKLSYHSQQFDGKRVRAGGHLMSWSGHERLANSGIGRQQMSQQQPCDYEQFVEAVQQPQRSIQHRGRGRAGDRLQPRIRSSQSASYCAGGSPANTLQQVRSTRAPHSPSRSPSKAHSQSPYRGTRGVARQLPTSPGHVAGVFPRTAVLSPPRVRMISRQQADAQQQDEFMAQQQQPSQHLIPTAPPPICMPQSAGVLQAQFPPEQSQLSSPEQHMPPVVPQPGPAEHAVGSTYPVTATSPSQLQGIPLDSMSFAQSSTSPTGMEIQSHLAHLQAYVNEELSSGDELLLSQASDVQRNQFAANRQPMPAGRSSTSAAEEENSFTEDLTEEKGTEEEGGDERTRAESSPDIRSQGSDSSGGESWDEDYTTRCHCGLDHNDEFMIQCDTCKVWQHVKCMGMDRKHIPKVYKCELCYPRPMKLTKAEAREMQMKALAKLRKEKERRKQRKAKRRDDRSKKRMQKKMLLGFQENKKKPVMKKLQTTEQFQQTNTYEYSRAVLAFSRRHEDTCDPPNMDVVKNNEGLAVMFVTQVVRGLVSLRSFNISDPVVYVCGRVSLPSECPGREKPGSILPFVTLYSDLYLDGDTSPTALCIDMRKSGSVARYARHSCHPNVKLQHFFSNGKIHIVAIATEKVERGDEITFPFDNDYAQSTEKLVCACCAQLEEDEALYHAPTSDDAYVCPIKVLNHELAQLEQQPIPPQKTDGRGRPRTSPIKAIASLAGRGKTVVKTGADDSGAGDVASGCQNKVNMKSEVPEARFHQLQQSSSVASTDEEGAASRKSTESISRKAVGKSHKKSKSKAAPKNATSAMSVTAQRKRKGAIKLKRRARKPSTKSADEKVGGKGATQEQSAAGVEKADNALVKEEPKEGKTSSEAEAPKKKNTRSALDTAARSATLQSTVVVKAEEGEVAAKNAEDEQTMQTETSKDKVTGRVTRGRVQKETAMEQKGRTQQSMKERETADVKQTTELEAKVEEKKEVNAEKVEGKGKETKSKDAKGKVAEARKVQEEKGIDVKSITKGKRKSISEEGESGEGTKKKKDDPKAPAKKSHHAVIVQEMNYMLPEDRNKAVVRATFCSRKEIYVFLLGKSLLHIKTNASLSREERKLQQQIALMERIQAQEKRKEDKRQHTTEHPEQGSTTSAVVKQSVTPSACAASAAEKTDEGNSEKQSRLWEEGDNDQKAAGVFTVKFEKEESKIASEDDTKPNRNVLTDDTVMEAATSSARSPISPPPRKRWASSVAANTANEAHNNATVAATSMETSSAGTTTANIKTSTPSPVSGKKAWLLQRAQQTHDKLNDESGNSQAEPQTPRNNGVPLKAATPPSKKKKVSEAEKQEVKPEEQQPHEDISHEDAAMLLTQMAADVNRLETQLRIPPMAPFCSTQRPLISPSGGNVLDGLDIRAQIGKIAAADVAGGMKEFSLATLMSSELPVVPSTSSTKGSESTATPVAVVNTRPPKKKMSLDEYRKRRATSHDKSEDRPPTNAIAENGETVQKAATPHSFIPTVNPNEISKRSSLRLGALPDPAQLRVVPTASLDDLKERIYGKRTPASTQGGISPSVGVGGTFTRKFSSASRTPPSIETNDIRVSTKVAPPRTPPPPPPPPPPPRKTVTLEAREDRLPLEERMRLVLGCGADVEINRKPFNETAPPPPPPPPILVPDPVTSRRGRPPIPMLPVSTPGSVVSSRGRTPPPSRAAATISSSSTTRTRR</sequence>
<feature type="region of interest" description="Disordered" evidence="5">
    <location>
        <begin position="272"/>
        <end position="314"/>
    </location>
</feature>
<evidence type="ECO:0000313" key="9">
    <source>
        <dbReference type="WBParaSite" id="TCNE_0000917801-mRNA-1"/>
    </source>
</evidence>
<feature type="compositionally biased region" description="Basic and acidic residues" evidence="5">
    <location>
        <begin position="1469"/>
        <end position="1543"/>
    </location>
</feature>
<dbReference type="InterPro" id="IPR001214">
    <property type="entry name" value="SET_dom"/>
</dbReference>
<feature type="compositionally biased region" description="Polar residues" evidence="5">
    <location>
        <begin position="393"/>
        <end position="414"/>
    </location>
</feature>
<feature type="compositionally biased region" description="Polar residues" evidence="5">
    <location>
        <begin position="626"/>
        <end position="635"/>
    </location>
</feature>
<evidence type="ECO:0000256" key="4">
    <source>
        <dbReference type="ARBA" id="ARBA00022853"/>
    </source>
</evidence>
<feature type="compositionally biased region" description="Polar residues" evidence="5">
    <location>
        <begin position="1829"/>
        <end position="1842"/>
    </location>
</feature>
<dbReference type="GO" id="GO:0006355">
    <property type="term" value="P:regulation of DNA-templated transcription"/>
    <property type="evidence" value="ECO:0007669"/>
    <property type="project" value="TreeGrafter"/>
</dbReference>
<dbReference type="EMBL" id="UYWY01020098">
    <property type="protein sequence ID" value="VDM40499.1"/>
    <property type="molecule type" value="Genomic_DNA"/>
</dbReference>
<dbReference type="GO" id="GO:0006325">
    <property type="term" value="P:chromatin organization"/>
    <property type="evidence" value="ECO:0007669"/>
    <property type="project" value="UniProtKB-KW"/>
</dbReference>
<dbReference type="GO" id="GO:0034967">
    <property type="term" value="C:Set3 complex"/>
    <property type="evidence" value="ECO:0007669"/>
    <property type="project" value="TreeGrafter"/>
</dbReference>
<feature type="compositionally biased region" description="Basic and acidic residues" evidence="5">
    <location>
        <begin position="1689"/>
        <end position="1710"/>
    </location>
</feature>
<feature type="domain" description="SET" evidence="6">
    <location>
        <begin position="1053"/>
        <end position="1176"/>
    </location>
</feature>
<feature type="compositionally biased region" description="Polar residues" evidence="5">
    <location>
        <begin position="767"/>
        <end position="778"/>
    </location>
</feature>
<dbReference type="SUPFAM" id="SSF57903">
    <property type="entry name" value="FYVE/PHD zinc finger"/>
    <property type="match status" value="1"/>
</dbReference>
<feature type="compositionally biased region" description="Basic and acidic residues" evidence="5">
    <location>
        <begin position="1990"/>
        <end position="2010"/>
    </location>
</feature>
<feature type="compositionally biased region" description="Basic residues" evidence="5">
    <location>
        <begin position="1346"/>
        <end position="1363"/>
    </location>
</feature>
<feature type="region of interest" description="Disordered" evidence="5">
    <location>
        <begin position="1648"/>
        <end position="1710"/>
    </location>
</feature>
<keyword evidence="2" id="KW-0863">Zinc-finger</keyword>
<dbReference type="GO" id="GO:0008270">
    <property type="term" value="F:zinc ion binding"/>
    <property type="evidence" value="ECO:0007669"/>
    <property type="project" value="UniProtKB-KW"/>
</dbReference>
<feature type="compositionally biased region" description="Basic residues" evidence="5">
    <location>
        <begin position="970"/>
        <end position="982"/>
    </location>
</feature>
<evidence type="ECO:0000256" key="2">
    <source>
        <dbReference type="ARBA" id="ARBA00022771"/>
    </source>
</evidence>
<keyword evidence="1" id="KW-0479">Metal-binding</keyword>
<evidence type="ECO:0000313" key="8">
    <source>
        <dbReference type="Proteomes" id="UP000050794"/>
    </source>
</evidence>
<reference evidence="9" key="1">
    <citation type="submission" date="2016-06" db="UniProtKB">
        <authorList>
            <consortium name="WormBaseParasite"/>
        </authorList>
    </citation>
    <scope>IDENTIFICATION</scope>
</reference>
<feature type="compositionally biased region" description="Pro residues" evidence="5">
    <location>
        <begin position="2123"/>
        <end position="2137"/>
    </location>
</feature>
<feature type="compositionally biased region" description="Basic residues" evidence="5">
    <location>
        <begin position="1320"/>
        <end position="1332"/>
    </location>
</feature>
<feature type="compositionally biased region" description="Basic and acidic residues" evidence="5">
    <location>
        <begin position="1307"/>
        <end position="1317"/>
    </location>
</feature>
<feature type="compositionally biased region" description="Basic and acidic residues" evidence="5">
    <location>
        <begin position="1648"/>
        <end position="1665"/>
    </location>
</feature>
<dbReference type="Proteomes" id="UP000050794">
    <property type="component" value="Unassembled WGS sequence"/>
</dbReference>
<feature type="compositionally biased region" description="Polar residues" evidence="5">
    <location>
        <begin position="1963"/>
        <end position="1976"/>
    </location>
</feature>
<evidence type="ECO:0000256" key="3">
    <source>
        <dbReference type="ARBA" id="ARBA00022833"/>
    </source>
</evidence>
<feature type="region of interest" description="Disordered" evidence="5">
    <location>
        <begin position="350"/>
        <end position="377"/>
    </location>
</feature>
<dbReference type="CDD" id="cd15550">
    <property type="entry name" value="PHD_MLL5"/>
    <property type="match status" value="1"/>
</dbReference>
<feature type="region of interest" description="Disordered" evidence="5">
    <location>
        <begin position="2167"/>
        <end position="2238"/>
    </location>
</feature>
<feature type="region of interest" description="Disordered" evidence="5">
    <location>
        <begin position="1748"/>
        <end position="1877"/>
    </location>
</feature>
<feature type="compositionally biased region" description="Basic and acidic residues" evidence="5">
    <location>
        <begin position="1563"/>
        <end position="1574"/>
    </location>
</feature>
<dbReference type="PANTHER" id="PTHR46462">
    <property type="entry name" value="UPSET, ISOFORM A"/>
    <property type="match status" value="1"/>
</dbReference>
<evidence type="ECO:0000313" key="7">
    <source>
        <dbReference type="EMBL" id="VDM40499.1"/>
    </source>
</evidence>
<dbReference type="Gene3D" id="2.170.270.10">
    <property type="entry name" value="SET domain"/>
    <property type="match status" value="1"/>
</dbReference>
<proteinExistence type="predicted"/>
<feature type="region of interest" description="Disordered" evidence="5">
    <location>
        <begin position="589"/>
        <end position="675"/>
    </location>
</feature>
<feature type="region of interest" description="Disordered" evidence="5">
    <location>
        <begin position="1291"/>
        <end position="1580"/>
    </location>
</feature>
<dbReference type="PROSITE" id="PS01359">
    <property type="entry name" value="ZF_PHD_1"/>
    <property type="match status" value="1"/>
</dbReference>
<name>A0A183UL08_TOXCA</name>
<dbReference type="Pfam" id="PF20826">
    <property type="entry name" value="PHD_5"/>
    <property type="match status" value="1"/>
</dbReference>
<feature type="compositionally biased region" description="Basic and acidic residues" evidence="5">
    <location>
        <begin position="872"/>
        <end position="881"/>
    </location>
</feature>
<dbReference type="Gene3D" id="3.30.40.10">
    <property type="entry name" value="Zinc/RING finger domain, C3HC4 (zinc finger)"/>
    <property type="match status" value="1"/>
</dbReference>
<feature type="compositionally biased region" description="Polar residues" evidence="5">
    <location>
        <begin position="1666"/>
        <end position="1680"/>
    </location>
</feature>
<dbReference type="SMART" id="SM00249">
    <property type="entry name" value="PHD"/>
    <property type="match status" value="1"/>
</dbReference>
<dbReference type="WBParaSite" id="TCNE_0000917801-mRNA-1">
    <property type="protein sequence ID" value="TCNE_0000917801-mRNA-1"/>
    <property type="gene ID" value="TCNE_0000917801"/>
</dbReference>
<organism evidence="8 9">
    <name type="scientific">Toxocara canis</name>
    <name type="common">Canine roundworm</name>
    <dbReference type="NCBI Taxonomy" id="6265"/>
    <lineage>
        <taxon>Eukaryota</taxon>
        <taxon>Metazoa</taxon>
        <taxon>Ecdysozoa</taxon>
        <taxon>Nematoda</taxon>
        <taxon>Chromadorea</taxon>
        <taxon>Rhabditida</taxon>
        <taxon>Spirurina</taxon>
        <taxon>Ascaridomorpha</taxon>
        <taxon>Ascaridoidea</taxon>
        <taxon>Toxocaridae</taxon>
        <taxon>Toxocara</taxon>
    </lineage>
</organism>
<keyword evidence="8" id="KW-1185">Reference proteome</keyword>
<dbReference type="GO" id="GO:0070210">
    <property type="term" value="C:Rpd3L-Expanded complex"/>
    <property type="evidence" value="ECO:0007669"/>
    <property type="project" value="TreeGrafter"/>
</dbReference>
<evidence type="ECO:0000256" key="1">
    <source>
        <dbReference type="ARBA" id="ARBA00022723"/>
    </source>
</evidence>
<feature type="compositionally biased region" description="Basic and acidic residues" evidence="5">
    <location>
        <begin position="1386"/>
        <end position="1410"/>
    </location>
</feature>
<dbReference type="PANTHER" id="PTHR46462:SF3">
    <property type="entry name" value="UPSET, ISOFORM A"/>
    <property type="match status" value="1"/>
</dbReference>
<feature type="compositionally biased region" description="Polar residues" evidence="5">
    <location>
        <begin position="1292"/>
        <end position="1301"/>
    </location>
</feature>
<dbReference type="InterPro" id="IPR001965">
    <property type="entry name" value="Znf_PHD"/>
</dbReference>
<keyword evidence="4" id="KW-0156">Chromatin regulator</keyword>
<feature type="compositionally biased region" description="Polar residues" evidence="5">
    <location>
        <begin position="642"/>
        <end position="655"/>
    </location>
</feature>
<feature type="compositionally biased region" description="Pro residues" evidence="5">
    <location>
        <begin position="2176"/>
        <end position="2187"/>
    </location>
</feature>
<feature type="compositionally biased region" description="Low complexity" evidence="5">
    <location>
        <begin position="2213"/>
        <end position="2238"/>
    </location>
</feature>
<feature type="compositionally biased region" description="Acidic residues" evidence="5">
    <location>
        <begin position="850"/>
        <end position="871"/>
    </location>
</feature>
<dbReference type="CDD" id="cd10529">
    <property type="entry name" value="SET_SETD5-like"/>
    <property type="match status" value="1"/>
</dbReference>
<dbReference type="PROSITE" id="PS50280">
    <property type="entry name" value="SET"/>
    <property type="match status" value="1"/>
</dbReference>
<reference evidence="7 8" key="2">
    <citation type="submission" date="2018-11" db="EMBL/GenBank/DDBJ databases">
        <authorList>
            <consortium name="Pathogen Informatics"/>
        </authorList>
    </citation>
    <scope>NUCLEOTIDE SEQUENCE [LARGE SCALE GENOMIC DNA]</scope>
</reference>
<feature type="compositionally biased region" description="Low complexity" evidence="5">
    <location>
        <begin position="1770"/>
        <end position="1786"/>
    </location>
</feature>
<dbReference type="InterPro" id="IPR019786">
    <property type="entry name" value="Zinc_finger_PHD-type_CS"/>
</dbReference>
<feature type="region of interest" description="Disordered" evidence="5">
    <location>
        <begin position="1963"/>
        <end position="2014"/>
    </location>
</feature>
<dbReference type="SUPFAM" id="SSF82199">
    <property type="entry name" value="SET domain"/>
    <property type="match status" value="1"/>
</dbReference>
<dbReference type="InterPro" id="IPR013083">
    <property type="entry name" value="Znf_RING/FYVE/PHD"/>
</dbReference>
<feature type="region of interest" description="Disordered" evidence="5">
    <location>
        <begin position="1"/>
        <end position="64"/>
    </location>
</feature>
<feature type="region of interest" description="Disordered" evidence="5">
    <location>
        <begin position="2076"/>
        <end position="2151"/>
    </location>
</feature>
<evidence type="ECO:0000259" key="6">
    <source>
        <dbReference type="PROSITE" id="PS50280"/>
    </source>
</evidence>